<evidence type="ECO:0000259" key="11">
    <source>
        <dbReference type="PROSITE" id="PS50011"/>
    </source>
</evidence>
<sequence>MPERSTLYEKYFNSSSNTIKKILNNELIAMTKEDLHKYFDYQKYCRKSEDARAVDLERLALIDRIYNKEEFDNINKTKANQNLNECPDDNKKRIGQYMLIKTLGQGTFAKVKLAEDVNTKQKFAIKIIDKKGIKGQKSSISIKRELHLLKYLRHPHIARSFEIFETANEHYIVQEYASGGELFDYIVQKSKLDERESRHLFRQIISAVDYCHQNSVIHRDLKPENLLLDEKGNIKIIDFGFGNTYHIDQLLHTFCGSPYYAAPEMIKGVSYTGPEVDIWSLGVILYAMLTGTLPFDGKDLSQLYERIQSGKFKQPQENSAEARDLLQKMLNVNPFQRITMQGIKNHPWILQNYGKPPPDYMHQRPNIVKRPNLNCIAVLKNIGFSEEEVLKTIQKDIGRHPISSLYFLAEEASIPIPEICDPESPETSLNSNLSNDLMHMNISGSEQKILEQSSKRKKSSGKKFFLFNNDPKSNEDISLNEKTDTEFIQENKKDTKGFFNITTLSYKAIPEIEREIERILINHEFSYTRKDKNYVAQRSDKIQIVPVDSKQHAVHFKRLKGSLWYHKKLAGRLIQEMSL</sequence>
<evidence type="ECO:0000256" key="9">
    <source>
        <dbReference type="ARBA" id="ARBA00048679"/>
    </source>
</evidence>
<dbReference type="PROSITE" id="PS50032">
    <property type="entry name" value="KA1"/>
    <property type="match status" value="1"/>
</dbReference>
<dbReference type="PROSITE" id="PS50011">
    <property type="entry name" value="PROTEIN_KINASE_DOM"/>
    <property type="match status" value="1"/>
</dbReference>
<dbReference type="InterPro" id="IPR011009">
    <property type="entry name" value="Kinase-like_dom_sf"/>
</dbReference>
<dbReference type="GO" id="GO:0106310">
    <property type="term" value="F:protein serine kinase activity"/>
    <property type="evidence" value="ECO:0007669"/>
    <property type="project" value="RHEA"/>
</dbReference>
<gene>
    <name evidence="13" type="ORF">ROZALSC1DRAFT_29411</name>
</gene>
<dbReference type="FunFam" id="1.10.510.10:FF:000592">
    <property type="entry name" value="CAMK family protein kinase"/>
    <property type="match status" value="1"/>
</dbReference>
<dbReference type="Pfam" id="PF00069">
    <property type="entry name" value="Pkinase"/>
    <property type="match status" value="1"/>
</dbReference>
<dbReference type="SMART" id="SM00220">
    <property type="entry name" value="S_TKc"/>
    <property type="match status" value="1"/>
</dbReference>
<dbReference type="PANTHER" id="PTHR24346">
    <property type="entry name" value="MAP/MICROTUBULE AFFINITY-REGULATING KINASE"/>
    <property type="match status" value="1"/>
</dbReference>
<dbReference type="InterPro" id="IPR001772">
    <property type="entry name" value="KA1_dom"/>
</dbReference>
<accession>A0A4P9YH93</accession>
<evidence type="ECO:0000256" key="10">
    <source>
        <dbReference type="PROSITE-ProRule" id="PRU10141"/>
    </source>
</evidence>
<dbReference type="PANTHER" id="PTHR24346:SF82">
    <property type="entry name" value="KP78A-RELATED"/>
    <property type="match status" value="1"/>
</dbReference>
<dbReference type="SUPFAM" id="SSF103243">
    <property type="entry name" value="KA1-like"/>
    <property type="match status" value="1"/>
</dbReference>
<dbReference type="InterPro" id="IPR028375">
    <property type="entry name" value="KA1/Ssp2_C"/>
</dbReference>
<dbReference type="Gene3D" id="3.30.310.80">
    <property type="entry name" value="Kinase associated domain 1, KA1"/>
    <property type="match status" value="1"/>
</dbReference>
<dbReference type="EC" id="2.7.11.1" evidence="2"/>
<keyword evidence="5 10" id="KW-0547">Nucleotide-binding</keyword>
<keyword evidence="7 10" id="KW-0067">ATP-binding</keyword>
<dbReference type="AlphaFoldDB" id="A0A4P9YH93"/>
<comment type="similarity">
    <text evidence="1">Belongs to the protein kinase superfamily. CAMK Ser/Thr protein kinase family. NIM1 subfamily.</text>
</comment>
<evidence type="ECO:0000256" key="6">
    <source>
        <dbReference type="ARBA" id="ARBA00022777"/>
    </source>
</evidence>
<evidence type="ECO:0000313" key="13">
    <source>
        <dbReference type="EMBL" id="RKP18933.1"/>
    </source>
</evidence>
<organism evidence="13 14">
    <name type="scientific">Rozella allomycis (strain CSF55)</name>
    <dbReference type="NCBI Taxonomy" id="988480"/>
    <lineage>
        <taxon>Eukaryota</taxon>
        <taxon>Fungi</taxon>
        <taxon>Fungi incertae sedis</taxon>
        <taxon>Cryptomycota</taxon>
        <taxon>Cryptomycota incertae sedis</taxon>
        <taxon>Rozella</taxon>
    </lineage>
</organism>
<evidence type="ECO:0000256" key="5">
    <source>
        <dbReference type="ARBA" id="ARBA00022741"/>
    </source>
</evidence>
<evidence type="ECO:0000256" key="1">
    <source>
        <dbReference type="ARBA" id="ARBA00010791"/>
    </source>
</evidence>
<dbReference type="EMBL" id="ML005332">
    <property type="protein sequence ID" value="RKP18933.1"/>
    <property type="molecule type" value="Genomic_DNA"/>
</dbReference>
<keyword evidence="6 13" id="KW-0418">Kinase</keyword>
<name>A0A4P9YH93_ROZAC</name>
<evidence type="ECO:0000313" key="14">
    <source>
        <dbReference type="Proteomes" id="UP000281549"/>
    </source>
</evidence>
<protein>
    <recommendedName>
        <fullName evidence="2">non-specific serine/threonine protein kinase</fullName>
        <ecNumber evidence="2">2.7.11.1</ecNumber>
    </recommendedName>
</protein>
<dbReference type="PROSITE" id="PS00107">
    <property type="entry name" value="PROTEIN_KINASE_ATP"/>
    <property type="match status" value="1"/>
</dbReference>
<evidence type="ECO:0000256" key="7">
    <source>
        <dbReference type="ARBA" id="ARBA00022840"/>
    </source>
</evidence>
<comment type="catalytic activity">
    <reaction evidence="9">
        <text>L-seryl-[protein] + ATP = O-phospho-L-seryl-[protein] + ADP + H(+)</text>
        <dbReference type="Rhea" id="RHEA:17989"/>
        <dbReference type="Rhea" id="RHEA-COMP:9863"/>
        <dbReference type="Rhea" id="RHEA-COMP:11604"/>
        <dbReference type="ChEBI" id="CHEBI:15378"/>
        <dbReference type="ChEBI" id="CHEBI:29999"/>
        <dbReference type="ChEBI" id="CHEBI:30616"/>
        <dbReference type="ChEBI" id="CHEBI:83421"/>
        <dbReference type="ChEBI" id="CHEBI:456216"/>
        <dbReference type="EC" id="2.7.11.1"/>
    </reaction>
</comment>
<keyword evidence="3" id="KW-0723">Serine/threonine-protein kinase</keyword>
<feature type="binding site" evidence="10">
    <location>
        <position position="126"/>
    </location>
    <ligand>
        <name>ATP</name>
        <dbReference type="ChEBI" id="CHEBI:30616"/>
    </ligand>
</feature>
<dbReference type="SUPFAM" id="SSF56112">
    <property type="entry name" value="Protein kinase-like (PK-like)"/>
    <property type="match status" value="1"/>
</dbReference>
<evidence type="ECO:0000256" key="2">
    <source>
        <dbReference type="ARBA" id="ARBA00012513"/>
    </source>
</evidence>
<dbReference type="GO" id="GO:0004674">
    <property type="term" value="F:protein serine/threonine kinase activity"/>
    <property type="evidence" value="ECO:0007669"/>
    <property type="project" value="UniProtKB-KW"/>
</dbReference>
<evidence type="ECO:0000256" key="8">
    <source>
        <dbReference type="ARBA" id="ARBA00047899"/>
    </source>
</evidence>
<reference evidence="14" key="1">
    <citation type="journal article" date="2018" name="Nat. Microbiol.">
        <title>Leveraging single-cell genomics to expand the fungal tree of life.</title>
        <authorList>
            <person name="Ahrendt S.R."/>
            <person name="Quandt C.A."/>
            <person name="Ciobanu D."/>
            <person name="Clum A."/>
            <person name="Salamov A."/>
            <person name="Andreopoulos B."/>
            <person name="Cheng J.F."/>
            <person name="Woyke T."/>
            <person name="Pelin A."/>
            <person name="Henrissat B."/>
            <person name="Reynolds N.K."/>
            <person name="Benny G.L."/>
            <person name="Smith M.E."/>
            <person name="James T.Y."/>
            <person name="Grigoriev I.V."/>
        </authorList>
    </citation>
    <scope>NUCLEOTIDE SEQUENCE [LARGE SCALE GENOMIC DNA]</scope>
    <source>
        <strain evidence="14">CSF55</strain>
    </source>
</reference>
<evidence type="ECO:0000256" key="3">
    <source>
        <dbReference type="ARBA" id="ARBA00022527"/>
    </source>
</evidence>
<evidence type="ECO:0000256" key="4">
    <source>
        <dbReference type="ARBA" id="ARBA00022679"/>
    </source>
</evidence>
<dbReference type="FunFam" id="3.30.200.20:FF:000003">
    <property type="entry name" value="Non-specific serine/threonine protein kinase"/>
    <property type="match status" value="1"/>
</dbReference>
<comment type="catalytic activity">
    <reaction evidence="8">
        <text>L-threonyl-[protein] + ATP = O-phospho-L-threonyl-[protein] + ADP + H(+)</text>
        <dbReference type="Rhea" id="RHEA:46608"/>
        <dbReference type="Rhea" id="RHEA-COMP:11060"/>
        <dbReference type="Rhea" id="RHEA-COMP:11605"/>
        <dbReference type="ChEBI" id="CHEBI:15378"/>
        <dbReference type="ChEBI" id="CHEBI:30013"/>
        <dbReference type="ChEBI" id="CHEBI:30616"/>
        <dbReference type="ChEBI" id="CHEBI:61977"/>
        <dbReference type="ChEBI" id="CHEBI:456216"/>
        <dbReference type="EC" id="2.7.11.1"/>
    </reaction>
</comment>
<dbReference type="InterPro" id="IPR008271">
    <property type="entry name" value="Ser/Thr_kinase_AS"/>
</dbReference>
<dbReference type="InterPro" id="IPR017441">
    <property type="entry name" value="Protein_kinase_ATP_BS"/>
</dbReference>
<dbReference type="InterPro" id="IPR000719">
    <property type="entry name" value="Prot_kinase_dom"/>
</dbReference>
<dbReference type="Pfam" id="PF02149">
    <property type="entry name" value="KA1"/>
    <property type="match status" value="1"/>
</dbReference>
<dbReference type="Proteomes" id="UP000281549">
    <property type="component" value="Unassembled WGS sequence"/>
</dbReference>
<dbReference type="CDD" id="cd14003">
    <property type="entry name" value="STKc_AMPK-like"/>
    <property type="match status" value="1"/>
</dbReference>
<dbReference type="GO" id="GO:0005737">
    <property type="term" value="C:cytoplasm"/>
    <property type="evidence" value="ECO:0007669"/>
    <property type="project" value="TreeGrafter"/>
</dbReference>
<keyword evidence="4" id="KW-0808">Transferase</keyword>
<dbReference type="PROSITE" id="PS00108">
    <property type="entry name" value="PROTEIN_KINASE_ST"/>
    <property type="match status" value="1"/>
</dbReference>
<feature type="domain" description="KA1" evidence="12">
    <location>
        <begin position="514"/>
        <end position="579"/>
    </location>
</feature>
<dbReference type="GO" id="GO:0035556">
    <property type="term" value="P:intracellular signal transduction"/>
    <property type="evidence" value="ECO:0007669"/>
    <property type="project" value="TreeGrafter"/>
</dbReference>
<proteinExistence type="inferred from homology"/>
<dbReference type="GO" id="GO:0005524">
    <property type="term" value="F:ATP binding"/>
    <property type="evidence" value="ECO:0007669"/>
    <property type="project" value="UniProtKB-UniRule"/>
</dbReference>
<evidence type="ECO:0000259" key="12">
    <source>
        <dbReference type="PROSITE" id="PS50032"/>
    </source>
</evidence>
<dbReference type="Gene3D" id="1.10.510.10">
    <property type="entry name" value="Transferase(Phosphotransferase) domain 1"/>
    <property type="match status" value="1"/>
</dbReference>
<feature type="domain" description="Protein kinase" evidence="11">
    <location>
        <begin position="97"/>
        <end position="349"/>
    </location>
</feature>